<dbReference type="AlphaFoldDB" id="A0A4Z0WH84"/>
<comment type="caution">
    <text evidence="1">The sequence shown here is derived from an EMBL/GenBank/DDBJ whole genome shotgun (WGS) entry which is preliminary data.</text>
</comment>
<reference evidence="1 2" key="1">
    <citation type="submission" date="2019-04" db="EMBL/GenBank/DDBJ databases">
        <title>Natronospirillum operosus gen. nov., sp. nov., a haloalkaliphilic satellite isolated from decaying biomass of laboratory culture of cyanobacterium Geitlerinema sp. and proposal of Natronospirillaceae fam. nov. and Saccharospirillaceae fam. nov.</title>
        <authorList>
            <person name="Kevbrin V."/>
            <person name="Boltyanskaya Y."/>
            <person name="Koziaeva V."/>
            <person name="Grouzdev D.S."/>
            <person name="Park M."/>
            <person name="Cho J."/>
        </authorList>
    </citation>
    <scope>NUCLEOTIDE SEQUENCE [LARGE SCALE GENOMIC DNA]</scope>
    <source>
        <strain evidence="1 2">G-116</strain>
    </source>
</reference>
<evidence type="ECO:0000313" key="2">
    <source>
        <dbReference type="Proteomes" id="UP000297475"/>
    </source>
</evidence>
<accession>A0A4Z0WH84</accession>
<protein>
    <submittedName>
        <fullName evidence="1">(Na+)-NQR maturation NqrM</fullName>
    </submittedName>
</protein>
<dbReference type="Proteomes" id="UP000297475">
    <property type="component" value="Unassembled WGS sequence"/>
</dbReference>
<dbReference type="InterPro" id="IPR007495">
    <property type="entry name" value="NqrM"/>
</dbReference>
<evidence type="ECO:0000313" key="1">
    <source>
        <dbReference type="EMBL" id="TGG95908.1"/>
    </source>
</evidence>
<keyword evidence="2" id="KW-1185">Reference proteome</keyword>
<dbReference type="PANTHER" id="PTHR40691:SF3">
    <property type="entry name" value="(NA+)-NQR MATURATION NQRM"/>
    <property type="match status" value="1"/>
</dbReference>
<name>A0A4Z0WH84_9GAMM</name>
<sequence>MITVFLLVLTLMLLLVAGMAIGVMFGRKPISGSCGGIANTGVSNGPCDFCGGDPNKCDAPDDDQAGDRKAAFYDASR</sequence>
<dbReference type="RefSeq" id="WP_135481952.1">
    <property type="nucleotide sequence ID" value="NZ_SRMF01000001.1"/>
</dbReference>
<dbReference type="Pfam" id="PF04400">
    <property type="entry name" value="NqrM"/>
    <property type="match status" value="1"/>
</dbReference>
<proteinExistence type="predicted"/>
<gene>
    <name evidence="1" type="primary">nqrM</name>
    <name evidence="1" type="ORF">E4656_05780</name>
</gene>
<organism evidence="1 2">
    <name type="scientific">Natronospirillum operosum</name>
    <dbReference type="NCBI Taxonomy" id="2759953"/>
    <lineage>
        <taxon>Bacteria</taxon>
        <taxon>Pseudomonadati</taxon>
        <taxon>Pseudomonadota</taxon>
        <taxon>Gammaproteobacteria</taxon>
        <taxon>Oceanospirillales</taxon>
        <taxon>Natronospirillaceae</taxon>
        <taxon>Natronospirillum</taxon>
    </lineage>
</organism>
<dbReference type="PANTHER" id="PTHR40691">
    <property type="entry name" value="(NA+)-NQR MATURATION NQRM"/>
    <property type="match status" value="1"/>
</dbReference>
<dbReference type="EMBL" id="SRMF01000001">
    <property type="protein sequence ID" value="TGG95908.1"/>
    <property type="molecule type" value="Genomic_DNA"/>
</dbReference>
<dbReference type="OrthoDB" id="5296227at2"/>